<feature type="compositionally biased region" description="Basic and acidic residues" evidence="6">
    <location>
        <begin position="1"/>
        <end position="14"/>
    </location>
</feature>
<dbReference type="GO" id="GO:0033499">
    <property type="term" value="P:galactose catabolic process via UDP-galactose, Leloir pathway"/>
    <property type="evidence" value="ECO:0007669"/>
    <property type="project" value="TreeGrafter"/>
</dbReference>
<sequence length="114" mass="12799">MKESFGEEEERKVEEESDSGSDSDTSSESSVRGEEEMFETGNEQASEGKKSYGYVPLMGKNGACYKKHGLFCLMPQNYPDAVNHKNFPNSVLNPGEVYVHKIQYKFGILLGKYV</sequence>
<comment type="caution">
    <text evidence="7">The sequence shown here is derived from an EMBL/GenBank/DDBJ whole genome shotgun (WGS) entry which is preliminary data.</text>
</comment>
<evidence type="ECO:0000256" key="3">
    <source>
        <dbReference type="ARBA" id="ARBA00021023"/>
    </source>
</evidence>
<dbReference type="PANTHER" id="PTHR10091:SF0">
    <property type="entry name" value="GALACTOSE MUTAROTASE"/>
    <property type="match status" value="1"/>
</dbReference>
<dbReference type="GO" id="GO:0006006">
    <property type="term" value="P:glucose metabolic process"/>
    <property type="evidence" value="ECO:0007669"/>
    <property type="project" value="TreeGrafter"/>
</dbReference>
<dbReference type="GO" id="GO:0030246">
    <property type="term" value="F:carbohydrate binding"/>
    <property type="evidence" value="ECO:0007669"/>
    <property type="project" value="InterPro"/>
</dbReference>
<reference evidence="7" key="1">
    <citation type="submission" date="2022-03" db="EMBL/GenBank/DDBJ databases">
        <authorList>
            <person name="Tunstrom K."/>
        </authorList>
    </citation>
    <scope>NUCLEOTIDE SEQUENCE</scope>
</reference>
<keyword evidence="8" id="KW-1185">Reference proteome</keyword>
<organism evidence="7 8">
    <name type="scientific">Euphydryas editha</name>
    <name type="common">Edith's checkerspot</name>
    <dbReference type="NCBI Taxonomy" id="104508"/>
    <lineage>
        <taxon>Eukaryota</taxon>
        <taxon>Metazoa</taxon>
        <taxon>Ecdysozoa</taxon>
        <taxon>Arthropoda</taxon>
        <taxon>Hexapoda</taxon>
        <taxon>Insecta</taxon>
        <taxon>Pterygota</taxon>
        <taxon>Neoptera</taxon>
        <taxon>Endopterygota</taxon>
        <taxon>Lepidoptera</taxon>
        <taxon>Glossata</taxon>
        <taxon>Ditrysia</taxon>
        <taxon>Papilionoidea</taxon>
        <taxon>Nymphalidae</taxon>
        <taxon>Nymphalinae</taxon>
        <taxon>Euphydryas</taxon>
    </lineage>
</organism>
<comment type="function">
    <text evidence="5">Mutarotase that catalyzes the interconversion of beta-D-galactose and alpha-D-galactose during galactose metabolism. Beta-D-galactose is metabolized in the liver into glucose 1-phosphate, the primary metabolic fuel, by the action of four enzymes that constitute the Leloir pathway: GALM, GALK1 (galactokinase), GALT (galactose-1-phosphate uridylyltransferase) and GALE (UDP-galactose-4'-epimerase). Involved in the maintenance of the equilibrium between the beta- and alpha-anomers of galactose, therefore ensuring a sufficient supply of the alpha-anomer for GALK1. Also active on D-glucose although shows a preference for galactose over glucose.</text>
</comment>
<dbReference type="InterPro" id="IPR011013">
    <property type="entry name" value="Gal_mutarotase_sf_dom"/>
</dbReference>
<name>A0AAU9UVZ6_EUPED</name>
<evidence type="ECO:0000256" key="5">
    <source>
        <dbReference type="ARBA" id="ARBA00045743"/>
    </source>
</evidence>
<gene>
    <name evidence="7" type="ORF">EEDITHA_LOCUS17901</name>
</gene>
<dbReference type="Gene3D" id="2.70.98.10">
    <property type="match status" value="1"/>
</dbReference>
<evidence type="ECO:0000256" key="4">
    <source>
        <dbReference type="ARBA" id="ARBA00032729"/>
    </source>
</evidence>
<dbReference type="GO" id="GO:0004034">
    <property type="term" value="F:aldose 1-epimerase activity"/>
    <property type="evidence" value="ECO:0007669"/>
    <property type="project" value="UniProtKB-EC"/>
</dbReference>
<dbReference type="PANTHER" id="PTHR10091">
    <property type="entry name" value="ALDOSE-1-EPIMERASE"/>
    <property type="match status" value="1"/>
</dbReference>
<feature type="region of interest" description="Disordered" evidence="6">
    <location>
        <begin position="1"/>
        <end position="49"/>
    </location>
</feature>
<proteinExistence type="predicted"/>
<dbReference type="AlphaFoldDB" id="A0AAU9UVZ6"/>
<comment type="catalytic activity">
    <reaction evidence="1">
        <text>alpha-D-galactose = beta-D-galactose</text>
        <dbReference type="Rhea" id="RHEA:28675"/>
        <dbReference type="ChEBI" id="CHEBI:27667"/>
        <dbReference type="ChEBI" id="CHEBI:28061"/>
        <dbReference type="EC" id="5.1.3.3"/>
    </reaction>
    <physiologicalReaction direction="right-to-left" evidence="1">
        <dbReference type="Rhea" id="RHEA:28677"/>
    </physiologicalReaction>
</comment>
<dbReference type="InterPro" id="IPR014718">
    <property type="entry name" value="GH-type_carb-bd"/>
</dbReference>
<dbReference type="InterPro" id="IPR008183">
    <property type="entry name" value="Aldose_1/G6P_1-epimerase"/>
</dbReference>
<evidence type="ECO:0000256" key="1">
    <source>
        <dbReference type="ARBA" id="ARBA00001712"/>
    </source>
</evidence>
<evidence type="ECO:0000313" key="8">
    <source>
        <dbReference type="Proteomes" id="UP001153954"/>
    </source>
</evidence>
<protein>
    <recommendedName>
        <fullName evidence="3">Galactose mutarotase</fullName>
    </recommendedName>
    <alternativeName>
        <fullName evidence="4">Aldose 1-epimerase</fullName>
    </alternativeName>
</protein>
<evidence type="ECO:0000256" key="6">
    <source>
        <dbReference type="SAM" id="MobiDB-lite"/>
    </source>
</evidence>
<dbReference type="Proteomes" id="UP001153954">
    <property type="component" value="Unassembled WGS sequence"/>
</dbReference>
<evidence type="ECO:0000256" key="2">
    <source>
        <dbReference type="ARBA" id="ARBA00004947"/>
    </source>
</evidence>
<dbReference type="Pfam" id="PF01263">
    <property type="entry name" value="Aldose_epim"/>
    <property type="match status" value="1"/>
</dbReference>
<accession>A0AAU9UVZ6</accession>
<dbReference type="SUPFAM" id="SSF74650">
    <property type="entry name" value="Galactose mutarotase-like"/>
    <property type="match status" value="1"/>
</dbReference>
<comment type="pathway">
    <text evidence="2">Carbohydrate metabolism; galactose metabolism.</text>
</comment>
<dbReference type="EMBL" id="CAKOGL010000026">
    <property type="protein sequence ID" value="CAH2103378.1"/>
    <property type="molecule type" value="Genomic_DNA"/>
</dbReference>
<evidence type="ECO:0000313" key="7">
    <source>
        <dbReference type="EMBL" id="CAH2103378.1"/>
    </source>
</evidence>